<name>A0ABW8TUZ5_9CLOT</name>
<dbReference type="Proteomes" id="UP001623661">
    <property type="component" value="Unassembled WGS sequence"/>
</dbReference>
<evidence type="ECO:0008006" key="3">
    <source>
        <dbReference type="Google" id="ProtNLM"/>
    </source>
</evidence>
<keyword evidence="2" id="KW-1185">Reference proteome</keyword>
<accession>A0ABW8TUZ5</accession>
<protein>
    <recommendedName>
        <fullName evidence="3">DUF4830 domain-containing protein</fullName>
    </recommendedName>
</protein>
<comment type="caution">
    <text evidence="1">The sequence shown here is derived from an EMBL/GenBank/DDBJ whole genome shotgun (WGS) entry which is preliminary data.</text>
</comment>
<organism evidence="1 2">
    <name type="scientific">Candidatus Clostridium radicumherbarum</name>
    <dbReference type="NCBI Taxonomy" id="3381662"/>
    <lineage>
        <taxon>Bacteria</taxon>
        <taxon>Bacillati</taxon>
        <taxon>Bacillota</taxon>
        <taxon>Clostridia</taxon>
        <taxon>Eubacteriales</taxon>
        <taxon>Clostridiaceae</taxon>
        <taxon>Clostridium</taxon>
    </lineage>
</organism>
<reference evidence="1 2" key="1">
    <citation type="submission" date="2024-11" db="EMBL/GenBank/DDBJ databases">
        <authorList>
            <person name="Heng Y.C."/>
            <person name="Lim A.C.H."/>
            <person name="Lee J.K.Y."/>
            <person name="Kittelmann S."/>
        </authorList>
    </citation>
    <scope>NUCLEOTIDE SEQUENCE [LARGE SCALE GENOMIC DNA]</scope>
    <source>
        <strain evidence="1 2">WILCCON 0202</strain>
    </source>
</reference>
<gene>
    <name evidence="1" type="ORF">ACJDUH_14520</name>
</gene>
<proteinExistence type="predicted"/>
<sequence>MRGIIKGKRLKIKLLATLLIAAVLSLTGYELWLHYPAVTPEVAVVKYCKAKSLTLSQQNFKVKKTEIIDPVYGNQFIVSGVTGEFGSDLPFFYLKNNANGWKVISAGTGP</sequence>
<dbReference type="RefSeq" id="WP_406765927.1">
    <property type="nucleotide sequence ID" value="NZ_JBJHZY010000003.1"/>
</dbReference>
<dbReference type="EMBL" id="JBJHZY010000003">
    <property type="protein sequence ID" value="MFL0269300.1"/>
    <property type="molecule type" value="Genomic_DNA"/>
</dbReference>
<evidence type="ECO:0000313" key="1">
    <source>
        <dbReference type="EMBL" id="MFL0269300.1"/>
    </source>
</evidence>
<evidence type="ECO:0000313" key="2">
    <source>
        <dbReference type="Proteomes" id="UP001623661"/>
    </source>
</evidence>